<dbReference type="Gene3D" id="3.40.50.300">
    <property type="entry name" value="P-loop containing nucleotide triphosphate hydrolases"/>
    <property type="match status" value="1"/>
</dbReference>
<evidence type="ECO:0000313" key="2">
    <source>
        <dbReference type="Proteomes" id="UP000294927"/>
    </source>
</evidence>
<keyword evidence="2" id="KW-1185">Reference proteome</keyword>
<name>A0A4R7V5H3_9PSEU</name>
<organism evidence="1 2">
    <name type="scientific">Actinophytocola oryzae</name>
    <dbReference type="NCBI Taxonomy" id="502181"/>
    <lineage>
        <taxon>Bacteria</taxon>
        <taxon>Bacillati</taxon>
        <taxon>Actinomycetota</taxon>
        <taxon>Actinomycetes</taxon>
        <taxon>Pseudonocardiales</taxon>
        <taxon>Pseudonocardiaceae</taxon>
    </lineage>
</organism>
<accession>A0A4R7V5H3</accession>
<reference evidence="1 2" key="1">
    <citation type="submission" date="2019-03" db="EMBL/GenBank/DDBJ databases">
        <title>Genomic Encyclopedia of Archaeal and Bacterial Type Strains, Phase II (KMG-II): from individual species to whole genera.</title>
        <authorList>
            <person name="Goeker M."/>
        </authorList>
    </citation>
    <scope>NUCLEOTIDE SEQUENCE [LARGE SCALE GENOMIC DNA]</scope>
    <source>
        <strain evidence="1 2">DSM 45499</strain>
    </source>
</reference>
<comment type="caution">
    <text evidence="1">The sequence shown here is derived from an EMBL/GenBank/DDBJ whole genome shotgun (WGS) entry which is preliminary data.</text>
</comment>
<dbReference type="RefSeq" id="WP_133906642.1">
    <property type="nucleotide sequence ID" value="NZ_SOCP01000014.1"/>
</dbReference>
<dbReference type="SUPFAM" id="SSF52540">
    <property type="entry name" value="P-loop containing nucleoside triphosphate hydrolases"/>
    <property type="match status" value="1"/>
</dbReference>
<evidence type="ECO:0008006" key="3">
    <source>
        <dbReference type="Google" id="ProtNLM"/>
    </source>
</evidence>
<dbReference type="EMBL" id="SOCP01000014">
    <property type="protein sequence ID" value="TDV44190.1"/>
    <property type="molecule type" value="Genomic_DNA"/>
</dbReference>
<dbReference type="OrthoDB" id="3231985at2"/>
<proteinExistence type="predicted"/>
<dbReference type="AlphaFoldDB" id="A0A4R7V5H3"/>
<gene>
    <name evidence="1" type="ORF">CLV71_11499</name>
</gene>
<dbReference type="Proteomes" id="UP000294927">
    <property type="component" value="Unassembled WGS sequence"/>
</dbReference>
<dbReference type="InterPro" id="IPR027417">
    <property type="entry name" value="P-loop_NTPase"/>
</dbReference>
<protein>
    <recommendedName>
        <fullName evidence="3">AAA domain-containing protein</fullName>
    </recommendedName>
</protein>
<sequence>MSAPHPVRVALVGFTGTGKSTIAAGLIEELRRRGQQARLIKLAAPLYRLQQVYYREAGVALAPERQDQELMAEIATRLRSISPAALLDHFLATLATTPPDTAVVNDDLRVLEPDATGMVTAGFRLIRLICPDDIRRARLAGRDDRSTLDEPALFGPLMSRIPTELTLTTHTATPTETVHRVLDHLRDRHTTASEVSGRA</sequence>
<evidence type="ECO:0000313" key="1">
    <source>
        <dbReference type="EMBL" id="TDV44190.1"/>
    </source>
</evidence>